<sequence length="607" mass="66935">MTSDLSVLGFGQCGSKVAVELSANFNPAKILKGEGIFELAFKYAKERVTKTPAFKGGDSSPAFYIADLNSNNDLYVYFAKAQAIYEVAKKKKNFSELEIMEHINQKNPGFLDDGDLQIVSEIREKGEAFSLVQALHFEIKNKPLLDQTGAGGIPYLSEAIAESDDHLLSAIDQRHKGALFGVFAMGGGTGSGSLYSVLTRYRKAVGRYTVGVGILPENTSKNPVANSGRYLAKFMGALPQDRYHTLFLFSNQAANEALQISDAGPESDPMSIINSYVSRFVKDFSNINSSKTITKFGKDFDPRDASLFLNGVCSVGHASSNDFNARDLFSKAMSPLALSASVEEGLTGLSVKVTRKSETQLANRSIEKLVESICRNLFQGDEPDADEVEALMCATPFYRTIKSVYVFIFLRNSSDSNNAFSAKQAVINFFKAIAGSEVSVEINCYYTPESKESQSSVLVAMNGAFSFEMYESMMGYVQEAFFEQPVSPGVFKTPFDTILRDIQHLDSLQAMNLIRERVLEITNGDHFRSAEYQKNIEKLGIATHAEFKKVLTAEKLEKLLVNRNCVERALMNIAVNFTLGMQKQEEEVDPFSSFSSARKRSGQISSV</sequence>
<evidence type="ECO:0000313" key="3">
    <source>
        <dbReference type="Proteomes" id="UP000592216"/>
    </source>
</evidence>
<proteinExistence type="predicted"/>
<dbReference type="EMBL" id="JABCJE010000002">
    <property type="protein sequence ID" value="NVO22633.1"/>
    <property type="molecule type" value="Genomic_DNA"/>
</dbReference>
<dbReference type="Proteomes" id="UP000592216">
    <property type="component" value="Unassembled WGS sequence"/>
</dbReference>
<dbReference type="Gene3D" id="3.40.50.1440">
    <property type="entry name" value="Tubulin/FtsZ, GTPase domain"/>
    <property type="match status" value="1"/>
</dbReference>
<name>A0A850Q0S7_9RHOB</name>
<gene>
    <name evidence="2" type="ORF">HJ536_04615</name>
</gene>
<protein>
    <recommendedName>
        <fullName evidence="1">Tubulin/FtsZ GTPase domain-containing protein</fullName>
    </recommendedName>
</protein>
<dbReference type="AlphaFoldDB" id="A0A850Q0S7"/>
<organism evidence="2 3">
    <name type="scientific">Donghicola mangrovi</name>
    <dbReference type="NCBI Taxonomy" id="2729614"/>
    <lineage>
        <taxon>Bacteria</taxon>
        <taxon>Pseudomonadati</taxon>
        <taxon>Pseudomonadota</taxon>
        <taxon>Alphaproteobacteria</taxon>
        <taxon>Rhodobacterales</taxon>
        <taxon>Roseobacteraceae</taxon>
        <taxon>Donghicola</taxon>
    </lineage>
</organism>
<dbReference type="InterPro" id="IPR003008">
    <property type="entry name" value="Tubulin_FtsZ_GTPase"/>
</dbReference>
<accession>A0A850Q0S7</accession>
<feature type="domain" description="Tubulin/FtsZ GTPase" evidence="1">
    <location>
        <begin position="6"/>
        <end position="256"/>
    </location>
</feature>
<evidence type="ECO:0000313" key="2">
    <source>
        <dbReference type="EMBL" id="NVO22633.1"/>
    </source>
</evidence>
<dbReference type="SUPFAM" id="SSF52490">
    <property type="entry name" value="Tubulin nucleotide-binding domain-like"/>
    <property type="match status" value="1"/>
</dbReference>
<comment type="caution">
    <text evidence="2">The sequence shown here is derived from an EMBL/GenBank/DDBJ whole genome shotgun (WGS) entry which is preliminary data.</text>
</comment>
<dbReference type="Pfam" id="PF00091">
    <property type="entry name" value="Tubulin"/>
    <property type="match status" value="1"/>
</dbReference>
<dbReference type="InterPro" id="IPR036525">
    <property type="entry name" value="Tubulin/FtsZ_GTPase_sf"/>
</dbReference>
<evidence type="ECO:0000259" key="1">
    <source>
        <dbReference type="Pfam" id="PF00091"/>
    </source>
</evidence>
<reference evidence="2 3" key="1">
    <citation type="submission" date="2020-04" db="EMBL/GenBank/DDBJ databases">
        <title>Donghicola sp., a member of the Rhodobacteraceae family isolated from mangrove forest in Thailand.</title>
        <authorList>
            <person name="Charoenyingcharoen P."/>
            <person name="Yukphan P."/>
        </authorList>
    </citation>
    <scope>NUCLEOTIDE SEQUENCE [LARGE SCALE GENOMIC DNA]</scope>
    <source>
        <strain evidence="2 3">B5-SW-15</strain>
    </source>
</reference>
<dbReference type="GO" id="GO:0005525">
    <property type="term" value="F:GTP binding"/>
    <property type="evidence" value="ECO:0007669"/>
    <property type="project" value="InterPro"/>
</dbReference>
<dbReference type="RefSeq" id="WP_177156851.1">
    <property type="nucleotide sequence ID" value="NZ_JABCJE010000002.1"/>
</dbReference>